<dbReference type="EMBL" id="JPDN02000090">
    <property type="protein sequence ID" value="PON20034.1"/>
    <property type="molecule type" value="Genomic_DNA"/>
</dbReference>
<name>A0A2P4Z6X6_9HYPO</name>
<dbReference type="RefSeq" id="XP_024404273.1">
    <property type="nucleotide sequence ID" value="XM_024550981.1"/>
</dbReference>
<dbReference type="AlphaFoldDB" id="A0A2P4Z6X6"/>
<sequence length="90" mass="10280">MSATPPPSYREQVELKASANDAKDFLSVYSDCSTTQAVPIPLGQSSRMTRHSIKSAIWSFMKGDIYYKHHPAFTQDRYFNAMMKDQRISN</sequence>
<keyword evidence="2" id="KW-1185">Reference proteome</keyword>
<dbReference type="GeneID" id="36347988"/>
<dbReference type="Proteomes" id="UP000054821">
    <property type="component" value="Unassembled WGS sequence"/>
</dbReference>
<evidence type="ECO:0000313" key="2">
    <source>
        <dbReference type="Proteomes" id="UP000054821"/>
    </source>
</evidence>
<evidence type="ECO:0000313" key="1">
    <source>
        <dbReference type="EMBL" id="PON20034.1"/>
    </source>
</evidence>
<protein>
    <submittedName>
        <fullName evidence="1">Uncharacterized protein</fullName>
    </submittedName>
</protein>
<proteinExistence type="predicted"/>
<reference evidence="1 2" key="1">
    <citation type="journal article" date="2016" name="Genome Announc.">
        <title>Draft Whole-Genome Sequence of Trichoderma gamsii T6085, a Promising Biocontrol Agent of Fusarium Head Blight on Wheat.</title>
        <authorList>
            <person name="Baroncelli R."/>
            <person name="Zapparata A."/>
            <person name="Piaggeschi G."/>
            <person name="Sarrocco S."/>
            <person name="Vannacci G."/>
        </authorList>
    </citation>
    <scope>NUCLEOTIDE SEQUENCE [LARGE SCALE GENOMIC DNA]</scope>
    <source>
        <strain evidence="1 2">T6085</strain>
    </source>
</reference>
<organism evidence="1 2">
    <name type="scientific">Trichoderma gamsii</name>
    <dbReference type="NCBI Taxonomy" id="398673"/>
    <lineage>
        <taxon>Eukaryota</taxon>
        <taxon>Fungi</taxon>
        <taxon>Dikarya</taxon>
        <taxon>Ascomycota</taxon>
        <taxon>Pezizomycotina</taxon>
        <taxon>Sordariomycetes</taxon>
        <taxon>Hypocreomycetidae</taxon>
        <taxon>Hypocreales</taxon>
        <taxon>Hypocreaceae</taxon>
        <taxon>Trichoderma</taxon>
    </lineage>
</organism>
<accession>A0A2P4Z6X6</accession>
<comment type="caution">
    <text evidence="1">The sequence shown here is derived from an EMBL/GenBank/DDBJ whole genome shotgun (WGS) entry which is preliminary data.</text>
</comment>
<gene>
    <name evidence="1" type="ORF">TGAM01_v211094</name>
</gene>